<dbReference type="EMBL" id="CP036276">
    <property type="protein sequence ID" value="QDU46764.1"/>
    <property type="molecule type" value="Genomic_DNA"/>
</dbReference>
<keyword evidence="3" id="KW-1185">Reference proteome</keyword>
<dbReference type="InterPro" id="IPR002539">
    <property type="entry name" value="MaoC-like_dom"/>
</dbReference>
<dbReference type="RefSeq" id="WP_145379261.1">
    <property type="nucleotide sequence ID" value="NZ_CP036276.1"/>
</dbReference>
<evidence type="ECO:0000259" key="1">
    <source>
        <dbReference type="Pfam" id="PF01575"/>
    </source>
</evidence>
<name>A0A517ZWC1_9PLAN</name>
<proteinExistence type="predicted"/>
<dbReference type="KEGG" id="sdyn:Mal52_52860"/>
<dbReference type="AlphaFoldDB" id="A0A517ZWC1"/>
<sequence length="159" mass="18279">MSQQQRVEEIRQFYESGLVSDWHTAEQENINQFGRATGDEDWLHTDPERAARESPFSGTIAFGFWTIAMLTHLSRQAAGQDYPEGAQFGINYGFDRLRMMAPVRVGKRIRCHIRLLDVTPRGDSRILVKTENTIEIEGEEKPALVAEWLVMMFYPEQTG</sequence>
<dbReference type="Proteomes" id="UP000319383">
    <property type="component" value="Chromosome"/>
</dbReference>
<dbReference type="Gene3D" id="3.10.129.10">
    <property type="entry name" value="Hotdog Thioesterase"/>
    <property type="match status" value="1"/>
</dbReference>
<evidence type="ECO:0000313" key="2">
    <source>
        <dbReference type="EMBL" id="QDU46764.1"/>
    </source>
</evidence>
<dbReference type="InterPro" id="IPR029069">
    <property type="entry name" value="HotDog_dom_sf"/>
</dbReference>
<accession>A0A517ZWC1</accession>
<reference evidence="2 3" key="1">
    <citation type="submission" date="2019-02" db="EMBL/GenBank/DDBJ databases">
        <title>Deep-cultivation of Planctomycetes and their phenomic and genomic characterization uncovers novel biology.</title>
        <authorList>
            <person name="Wiegand S."/>
            <person name="Jogler M."/>
            <person name="Boedeker C."/>
            <person name="Pinto D."/>
            <person name="Vollmers J."/>
            <person name="Rivas-Marin E."/>
            <person name="Kohn T."/>
            <person name="Peeters S.H."/>
            <person name="Heuer A."/>
            <person name="Rast P."/>
            <person name="Oberbeckmann S."/>
            <person name="Bunk B."/>
            <person name="Jeske O."/>
            <person name="Meyerdierks A."/>
            <person name="Storesund J.E."/>
            <person name="Kallscheuer N."/>
            <person name="Luecker S."/>
            <person name="Lage O.M."/>
            <person name="Pohl T."/>
            <person name="Merkel B.J."/>
            <person name="Hornburger P."/>
            <person name="Mueller R.-W."/>
            <person name="Bruemmer F."/>
            <person name="Labrenz M."/>
            <person name="Spormann A.M."/>
            <person name="Op den Camp H."/>
            <person name="Overmann J."/>
            <person name="Amann R."/>
            <person name="Jetten M.S.M."/>
            <person name="Mascher T."/>
            <person name="Medema M.H."/>
            <person name="Devos D.P."/>
            <person name="Kaster A.-K."/>
            <person name="Ovreas L."/>
            <person name="Rohde M."/>
            <person name="Galperin M.Y."/>
            <person name="Jogler C."/>
        </authorList>
    </citation>
    <scope>NUCLEOTIDE SEQUENCE [LARGE SCALE GENOMIC DNA]</scope>
    <source>
        <strain evidence="2 3">Mal52</strain>
    </source>
</reference>
<protein>
    <submittedName>
        <fullName evidence="2">Putative enoyl-CoA hydratase 1</fullName>
        <ecNumber evidence="2">4.2.1.17</ecNumber>
    </submittedName>
</protein>
<dbReference type="SUPFAM" id="SSF54637">
    <property type="entry name" value="Thioesterase/thiol ester dehydrase-isomerase"/>
    <property type="match status" value="1"/>
</dbReference>
<gene>
    <name evidence="2" type="ORF">Mal52_52860</name>
</gene>
<dbReference type="Pfam" id="PF01575">
    <property type="entry name" value="MaoC_dehydratas"/>
    <property type="match status" value="1"/>
</dbReference>
<dbReference type="CDD" id="cd03450">
    <property type="entry name" value="NodN"/>
    <property type="match status" value="1"/>
</dbReference>
<dbReference type="InterPro" id="IPR039375">
    <property type="entry name" value="NodN-like"/>
</dbReference>
<feature type="domain" description="MaoC-like" evidence="1">
    <location>
        <begin position="21"/>
        <end position="131"/>
    </location>
</feature>
<dbReference type="PANTHER" id="PTHR42993">
    <property type="entry name" value="MAOC-LIKE DEHYDRATASE DOMAIN-CONTAINING PROTEIN"/>
    <property type="match status" value="1"/>
</dbReference>
<dbReference type="GO" id="GO:0004300">
    <property type="term" value="F:enoyl-CoA hydratase activity"/>
    <property type="evidence" value="ECO:0007669"/>
    <property type="project" value="UniProtKB-EC"/>
</dbReference>
<dbReference type="PANTHER" id="PTHR42993:SF1">
    <property type="entry name" value="MAOC-LIKE DEHYDRATASE DOMAIN-CONTAINING PROTEIN"/>
    <property type="match status" value="1"/>
</dbReference>
<dbReference type="EC" id="4.2.1.17" evidence="2"/>
<evidence type="ECO:0000313" key="3">
    <source>
        <dbReference type="Proteomes" id="UP000319383"/>
    </source>
</evidence>
<keyword evidence="2" id="KW-0456">Lyase</keyword>
<organism evidence="2 3">
    <name type="scientific">Symmachiella dynata</name>
    <dbReference type="NCBI Taxonomy" id="2527995"/>
    <lineage>
        <taxon>Bacteria</taxon>
        <taxon>Pseudomonadati</taxon>
        <taxon>Planctomycetota</taxon>
        <taxon>Planctomycetia</taxon>
        <taxon>Planctomycetales</taxon>
        <taxon>Planctomycetaceae</taxon>
        <taxon>Symmachiella</taxon>
    </lineage>
</organism>